<evidence type="ECO:0000313" key="18">
    <source>
        <dbReference type="Proteomes" id="UP000306509"/>
    </source>
</evidence>
<evidence type="ECO:0000256" key="15">
    <source>
        <dbReference type="PIRSR" id="PIRSR605511-2"/>
    </source>
</evidence>
<evidence type="ECO:0000256" key="11">
    <source>
        <dbReference type="ARBA" id="ARBA00022801"/>
    </source>
</evidence>
<evidence type="ECO:0000256" key="3">
    <source>
        <dbReference type="ARBA" id="ARBA00001936"/>
    </source>
</evidence>
<dbReference type="GO" id="GO:0005509">
    <property type="term" value="F:calcium ion binding"/>
    <property type="evidence" value="ECO:0007669"/>
    <property type="project" value="InterPro"/>
</dbReference>
<name>A0A4U8Q024_9FIRM</name>
<evidence type="ECO:0000256" key="1">
    <source>
        <dbReference type="ARBA" id="ARBA00001589"/>
    </source>
</evidence>
<evidence type="ECO:0000256" key="10">
    <source>
        <dbReference type="ARBA" id="ARBA00022723"/>
    </source>
</evidence>
<dbReference type="InterPro" id="IPR013658">
    <property type="entry name" value="SGL"/>
</dbReference>
<keyword evidence="18" id="KW-1185">Reference proteome</keyword>
<comment type="cofactor">
    <cofactor evidence="15">
        <name>Zn(2+)</name>
        <dbReference type="ChEBI" id="CHEBI:29105"/>
    </cofactor>
    <text evidence="15">Binds 1 divalent metal cation per subunit.</text>
</comment>
<proteinExistence type="inferred from homology"/>
<dbReference type="STRING" id="180332.GCA_000797495_02341"/>
<evidence type="ECO:0000313" key="17">
    <source>
        <dbReference type="EMBL" id="TLC97876.1"/>
    </source>
</evidence>
<gene>
    <name evidence="17" type="primary">araB_3</name>
    <name evidence="17" type="ORF">DSM106044_05239</name>
</gene>
<evidence type="ECO:0000256" key="9">
    <source>
        <dbReference type="ARBA" id="ARBA00022490"/>
    </source>
</evidence>
<comment type="similarity">
    <text evidence="6">Belongs to the SMP-30/CGR1 family.</text>
</comment>
<feature type="binding site" evidence="15">
    <location>
        <position position="118"/>
    </location>
    <ligand>
        <name>substrate</name>
    </ligand>
</feature>
<dbReference type="PRINTS" id="PR01790">
    <property type="entry name" value="SMP30FAMILY"/>
</dbReference>
<evidence type="ECO:0000256" key="8">
    <source>
        <dbReference type="ARBA" id="ARBA00016808"/>
    </source>
</evidence>
<dbReference type="EC" id="3.1.1.17" evidence="7"/>
<dbReference type="AlphaFoldDB" id="A0A4U8Q024"/>
<dbReference type="InterPro" id="IPR008367">
    <property type="entry name" value="Regucalcin"/>
</dbReference>
<keyword evidence="15" id="KW-0862">Zinc</keyword>
<feature type="binding site" evidence="15">
    <location>
        <position position="16"/>
    </location>
    <ligand>
        <name>a divalent metal cation</name>
        <dbReference type="ChEBI" id="CHEBI:60240"/>
    </ligand>
</feature>
<dbReference type="Pfam" id="PF08450">
    <property type="entry name" value="SGL"/>
    <property type="match status" value="1"/>
</dbReference>
<keyword evidence="12" id="KW-0106">Calcium</keyword>
<dbReference type="RefSeq" id="WP_138004062.1">
    <property type="nucleotide sequence ID" value="NZ_QGQD01000107.1"/>
</dbReference>
<comment type="cofactor">
    <cofactor evidence="4">
        <name>Mg(2+)</name>
        <dbReference type="ChEBI" id="CHEBI:18420"/>
    </cofactor>
</comment>
<keyword evidence="10 15" id="KW-0479">Metal-binding</keyword>
<evidence type="ECO:0000256" key="4">
    <source>
        <dbReference type="ARBA" id="ARBA00001946"/>
    </source>
</evidence>
<keyword evidence="9" id="KW-0963">Cytoplasm</keyword>
<evidence type="ECO:0000259" key="16">
    <source>
        <dbReference type="Pfam" id="PF08450"/>
    </source>
</evidence>
<evidence type="ECO:0000256" key="13">
    <source>
        <dbReference type="ARBA" id="ARBA00032464"/>
    </source>
</evidence>
<comment type="cofactor">
    <cofactor evidence="3">
        <name>Mn(2+)</name>
        <dbReference type="ChEBI" id="CHEBI:29035"/>
    </cofactor>
</comment>
<dbReference type="EMBL" id="QGQD01000107">
    <property type="protein sequence ID" value="TLC97876.1"/>
    <property type="molecule type" value="Genomic_DNA"/>
</dbReference>
<dbReference type="PRINTS" id="PR01791">
    <property type="entry name" value="REGUCALCIN"/>
</dbReference>
<protein>
    <recommendedName>
        <fullName evidence="8">Regucalcin</fullName>
        <ecNumber evidence="7">3.1.1.17</ecNumber>
    </recommendedName>
    <alternativeName>
        <fullName evidence="13">Gluconolactonase</fullName>
    </alternativeName>
</protein>
<dbReference type="GO" id="GO:0019853">
    <property type="term" value="P:L-ascorbic acid biosynthetic process"/>
    <property type="evidence" value="ECO:0007669"/>
    <property type="project" value="TreeGrafter"/>
</dbReference>
<evidence type="ECO:0000256" key="7">
    <source>
        <dbReference type="ARBA" id="ARBA00013227"/>
    </source>
</evidence>
<dbReference type="GO" id="GO:0005737">
    <property type="term" value="C:cytoplasm"/>
    <property type="evidence" value="ECO:0007669"/>
    <property type="project" value="UniProtKB-SubCell"/>
</dbReference>
<dbReference type="Proteomes" id="UP000306509">
    <property type="component" value="Unassembled WGS sequence"/>
</dbReference>
<evidence type="ECO:0000256" key="2">
    <source>
        <dbReference type="ARBA" id="ARBA00001913"/>
    </source>
</evidence>
<feature type="binding site" evidence="15">
    <location>
        <position position="149"/>
    </location>
    <ligand>
        <name>a divalent metal cation</name>
        <dbReference type="ChEBI" id="CHEBI:60240"/>
    </ligand>
</feature>
<evidence type="ECO:0000256" key="14">
    <source>
        <dbReference type="PIRSR" id="PIRSR605511-1"/>
    </source>
</evidence>
<organism evidence="17 18">
    <name type="scientific">Robinsoniella peoriensis</name>
    <dbReference type="NCBI Taxonomy" id="180332"/>
    <lineage>
        <taxon>Bacteria</taxon>
        <taxon>Bacillati</taxon>
        <taxon>Bacillota</taxon>
        <taxon>Clostridia</taxon>
        <taxon>Lachnospirales</taxon>
        <taxon>Lachnospiraceae</taxon>
        <taxon>Robinsoniella</taxon>
    </lineage>
</organism>
<feature type="binding site" evidence="15">
    <location>
        <position position="100"/>
    </location>
    <ligand>
        <name>substrate</name>
    </ligand>
</feature>
<evidence type="ECO:0000256" key="12">
    <source>
        <dbReference type="ARBA" id="ARBA00022837"/>
    </source>
</evidence>
<evidence type="ECO:0000256" key="5">
    <source>
        <dbReference type="ARBA" id="ARBA00004496"/>
    </source>
</evidence>
<comment type="caution">
    <text evidence="17">The sequence shown here is derived from an EMBL/GenBank/DDBJ whole genome shotgun (WGS) entry which is preliminary data.</text>
</comment>
<feature type="domain" description="SMP-30/Gluconolactonase/LRE-like region" evidence="16">
    <location>
        <begin position="14"/>
        <end position="258"/>
    </location>
</feature>
<comment type="catalytic activity">
    <reaction evidence="1">
        <text>D-glucono-1,5-lactone + H2O = D-gluconate + H(+)</text>
        <dbReference type="Rhea" id="RHEA:10440"/>
        <dbReference type="ChEBI" id="CHEBI:15377"/>
        <dbReference type="ChEBI" id="CHEBI:15378"/>
        <dbReference type="ChEBI" id="CHEBI:16217"/>
        <dbReference type="ChEBI" id="CHEBI:18391"/>
        <dbReference type="EC" id="3.1.1.17"/>
    </reaction>
</comment>
<feature type="binding site" evidence="15">
    <location>
        <position position="98"/>
    </location>
    <ligand>
        <name>substrate</name>
    </ligand>
</feature>
<dbReference type="Gene3D" id="2.120.10.30">
    <property type="entry name" value="TolB, C-terminal domain"/>
    <property type="match status" value="1"/>
</dbReference>
<dbReference type="SUPFAM" id="SSF63829">
    <property type="entry name" value="Calcium-dependent phosphotriesterase"/>
    <property type="match status" value="1"/>
</dbReference>
<comment type="subcellular location">
    <subcellularLocation>
        <location evidence="5">Cytoplasm</location>
    </subcellularLocation>
</comment>
<feature type="binding site" evidence="15">
    <location>
        <position position="198"/>
    </location>
    <ligand>
        <name>a divalent metal cation</name>
        <dbReference type="ChEBI" id="CHEBI:60240"/>
    </ligand>
</feature>
<dbReference type="PANTHER" id="PTHR10907:SF47">
    <property type="entry name" value="REGUCALCIN"/>
    <property type="match status" value="1"/>
</dbReference>
<dbReference type="GO" id="GO:0004341">
    <property type="term" value="F:gluconolactonase activity"/>
    <property type="evidence" value="ECO:0007669"/>
    <property type="project" value="UniProtKB-EC"/>
</dbReference>
<dbReference type="PANTHER" id="PTHR10907">
    <property type="entry name" value="REGUCALCIN"/>
    <property type="match status" value="1"/>
</dbReference>
<evidence type="ECO:0000256" key="6">
    <source>
        <dbReference type="ARBA" id="ARBA00008853"/>
    </source>
</evidence>
<reference evidence="17 18" key="1">
    <citation type="journal article" date="2019" name="Anaerobe">
        <title>Detection of Robinsoniella peoriensis in multiple bone samples of a trauma patient.</title>
        <authorList>
            <person name="Schrottner P."/>
            <person name="Hartwich K."/>
            <person name="Bunk B."/>
            <person name="Schober I."/>
            <person name="Helbig S."/>
            <person name="Rudolph W.W."/>
            <person name="Gunzer F."/>
        </authorList>
    </citation>
    <scope>NUCLEOTIDE SEQUENCE [LARGE SCALE GENOMIC DNA]</scope>
    <source>
        <strain evidence="17 18">DSM 106044</strain>
    </source>
</reference>
<dbReference type="GO" id="GO:0030234">
    <property type="term" value="F:enzyme regulator activity"/>
    <property type="evidence" value="ECO:0007669"/>
    <property type="project" value="InterPro"/>
</dbReference>
<dbReference type="InterPro" id="IPR011042">
    <property type="entry name" value="6-blade_b-propeller_TolB-like"/>
</dbReference>
<feature type="active site" description="Proton donor/acceptor" evidence="14">
    <location>
        <position position="198"/>
    </location>
</feature>
<keyword evidence="11 17" id="KW-0378">Hydrolase</keyword>
<comment type="cofactor">
    <cofactor evidence="2">
        <name>Ca(2+)</name>
        <dbReference type="ChEBI" id="CHEBI:29108"/>
    </cofactor>
</comment>
<sequence>MKHRRDVIATGLQLGEGCIWDQARNKVHFVDIEGFTIYSYSLHDKTLEAFNMGDYVGCIALNDQGDLIAAVRNKIIRLNLSTGMQEPVMQISLPAHIRFNDGKLDPYGNLWVGTMAIDQNHPKAQGAGSLYCIKEGRVISKYDGFTISNGLVWNPSGDKFYHIDTPAQKIDVYDVVEEGVLSNKKTAVSIDEKEGAPDGMCMDGRGQLWVAMWGGGKVQCYDPGTGAKIKEVQVPDPNVSCCIIGGGNKNLLFVTTAQDEHNNLGKLYMFTGDHMQEEWY</sequence>
<accession>A0A4U8Q024</accession>
<dbReference type="InterPro" id="IPR005511">
    <property type="entry name" value="SMP-30"/>
</dbReference>